<gene>
    <name evidence="4" type="primary">Cni-T24B8.5</name>
    <name evidence="4" type="synonym">Cnig_chr_II.g5497</name>
    <name evidence="4" type="ORF">B9Z55_005497</name>
</gene>
<feature type="domain" description="ShKT" evidence="3">
    <location>
        <begin position="58"/>
        <end position="88"/>
    </location>
</feature>
<name>A0A2G5V139_9PELO</name>
<dbReference type="OrthoDB" id="5788104at2759"/>
<evidence type="ECO:0000256" key="1">
    <source>
        <dbReference type="PROSITE-ProRule" id="PRU01005"/>
    </source>
</evidence>
<accession>A0A2G5V139</accession>
<feature type="disulfide bond" evidence="1">
    <location>
        <begin position="34"/>
        <end position="47"/>
    </location>
</feature>
<dbReference type="Pfam" id="PF01549">
    <property type="entry name" value="ShK"/>
    <property type="match status" value="2"/>
</dbReference>
<feature type="signal peptide" evidence="2">
    <location>
        <begin position="1"/>
        <end position="19"/>
    </location>
</feature>
<proteinExistence type="predicted"/>
<keyword evidence="5" id="KW-1185">Reference proteome</keyword>
<sequence>MRCLVFIAVVLVAFAASESCQDTRPTCPSVKDSCNQADVRRGCPKTCGVCVTDTPFVCEDKLGFCPNYAPQCHDENIAEQCPKTCKICGVTTASPKI</sequence>
<evidence type="ECO:0000313" key="4">
    <source>
        <dbReference type="EMBL" id="PIC45503.1"/>
    </source>
</evidence>
<feature type="domain" description="ShKT" evidence="3">
    <location>
        <begin position="20"/>
        <end position="50"/>
    </location>
</feature>
<feature type="chain" id="PRO_5013869028" description="ShKT domain-containing protein" evidence="2">
    <location>
        <begin position="20"/>
        <end position="97"/>
    </location>
</feature>
<reference evidence="5" key="1">
    <citation type="submission" date="2017-10" db="EMBL/GenBank/DDBJ databases">
        <title>Rapid genome shrinkage in a self-fertile nematode reveals novel sperm competition proteins.</title>
        <authorList>
            <person name="Yin D."/>
            <person name="Schwarz E.M."/>
            <person name="Thomas C.G."/>
            <person name="Felde R.L."/>
            <person name="Korf I.F."/>
            <person name="Cutter A.D."/>
            <person name="Schartner C.M."/>
            <person name="Ralston E.J."/>
            <person name="Meyer B.J."/>
            <person name="Haag E.S."/>
        </authorList>
    </citation>
    <scope>NUCLEOTIDE SEQUENCE [LARGE SCALE GENOMIC DNA]</scope>
    <source>
        <strain evidence="5">JU1422</strain>
    </source>
</reference>
<evidence type="ECO:0000256" key="2">
    <source>
        <dbReference type="SAM" id="SignalP"/>
    </source>
</evidence>
<dbReference type="SMART" id="SM00254">
    <property type="entry name" value="ShKT"/>
    <property type="match status" value="2"/>
</dbReference>
<dbReference type="AlphaFoldDB" id="A0A2G5V139"/>
<dbReference type="STRING" id="1611254.A0A2G5V139"/>
<evidence type="ECO:0000313" key="5">
    <source>
        <dbReference type="Proteomes" id="UP000230233"/>
    </source>
</evidence>
<dbReference type="Gene3D" id="1.10.10.1870">
    <property type="entry name" value="ShTK domain-like"/>
    <property type="match status" value="1"/>
</dbReference>
<feature type="disulfide bond" evidence="1">
    <location>
        <begin position="72"/>
        <end position="85"/>
    </location>
</feature>
<dbReference type="Proteomes" id="UP000230233">
    <property type="component" value="Chromosome II"/>
</dbReference>
<dbReference type="EMBL" id="PDUG01000002">
    <property type="protein sequence ID" value="PIC45503.1"/>
    <property type="molecule type" value="Genomic_DNA"/>
</dbReference>
<organism evidence="4 5">
    <name type="scientific">Caenorhabditis nigoni</name>
    <dbReference type="NCBI Taxonomy" id="1611254"/>
    <lineage>
        <taxon>Eukaryota</taxon>
        <taxon>Metazoa</taxon>
        <taxon>Ecdysozoa</taxon>
        <taxon>Nematoda</taxon>
        <taxon>Chromadorea</taxon>
        <taxon>Rhabditida</taxon>
        <taxon>Rhabditina</taxon>
        <taxon>Rhabditomorpha</taxon>
        <taxon>Rhabditoidea</taxon>
        <taxon>Rhabditidae</taxon>
        <taxon>Peloderinae</taxon>
        <taxon>Caenorhabditis</taxon>
    </lineage>
</organism>
<protein>
    <recommendedName>
        <fullName evidence="3">ShKT domain-containing protein</fullName>
    </recommendedName>
</protein>
<dbReference type="Gene3D" id="1.10.10.1940">
    <property type="match status" value="1"/>
</dbReference>
<keyword evidence="1" id="KW-1015">Disulfide bond</keyword>
<evidence type="ECO:0000259" key="3">
    <source>
        <dbReference type="PROSITE" id="PS51670"/>
    </source>
</evidence>
<keyword evidence="2" id="KW-0732">Signal</keyword>
<dbReference type="PROSITE" id="PS51670">
    <property type="entry name" value="SHKT"/>
    <property type="match status" value="2"/>
</dbReference>
<comment type="caution">
    <text evidence="1">Lacks conserved residue(s) required for the propagation of feature annotation.</text>
</comment>
<dbReference type="InterPro" id="IPR003582">
    <property type="entry name" value="ShKT_dom"/>
</dbReference>
<comment type="caution">
    <text evidence="4">The sequence shown here is derived from an EMBL/GenBank/DDBJ whole genome shotgun (WGS) entry which is preliminary data.</text>
</comment>